<gene>
    <name evidence="2" type="ORF">M666_07880</name>
</gene>
<organism evidence="2 3">
    <name type="scientific">Cellulophaga baltica 18</name>
    <dbReference type="NCBI Taxonomy" id="1348584"/>
    <lineage>
        <taxon>Bacteria</taxon>
        <taxon>Pseudomonadati</taxon>
        <taxon>Bacteroidota</taxon>
        <taxon>Flavobacteriia</taxon>
        <taxon>Flavobacteriales</taxon>
        <taxon>Flavobacteriaceae</taxon>
        <taxon>Cellulophaga</taxon>
    </lineage>
</organism>
<feature type="domain" description="Tail specific protease" evidence="1">
    <location>
        <begin position="249"/>
        <end position="503"/>
    </location>
</feature>
<dbReference type="Gene3D" id="3.90.226.10">
    <property type="entry name" value="2-enoyl-CoA Hydratase, Chain A, domain 1"/>
    <property type="match status" value="1"/>
</dbReference>
<accession>A0AAU8RCQ5</accession>
<dbReference type="Pfam" id="PF03572">
    <property type="entry name" value="Peptidase_S41"/>
    <property type="match status" value="1"/>
</dbReference>
<evidence type="ECO:0000313" key="3">
    <source>
        <dbReference type="Proteomes" id="UP000030786"/>
    </source>
</evidence>
<dbReference type="CDD" id="cd06567">
    <property type="entry name" value="Peptidase_S41"/>
    <property type="match status" value="1"/>
</dbReference>
<dbReference type="PROSITE" id="PS51257">
    <property type="entry name" value="PROKAR_LIPOPROTEIN"/>
    <property type="match status" value="1"/>
</dbReference>
<dbReference type="Proteomes" id="UP000030786">
    <property type="component" value="Chromosome"/>
</dbReference>
<dbReference type="SMART" id="SM00245">
    <property type="entry name" value="TSPc"/>
    <property type="match status" value="1"/>
</dbReference>
<dbReference type="PANTHER" id="PTHR32060:SF30">
    <property type="entry name" value="CARBOXY-TERMINAL PROCESSING PROTEASE CTPA"/>
    <property type="match status" value="1"/>
</dbReference>
<dbReference type="AlphaFoldDB" id="A0AAU8RCQ5"/>
<dbReference type="KEGG" id="cbat:M666_07880"/>
<reference evidence="2 3" key="1">
    <citation type="journal article" date="2014" name="Environ. Microbiol.">
        <title>Contrasting genomic patterns and infection strategies of two co-existing Bacteroidetes podovirus genera.</title>
        <authorList>
            <person name="Holmfeldt K."/>
            <person name="Howard-Varona C."/>
            <person name="Solonenko N."/>
            <person name="Sullivan M.B."/>
        </authorList>
    </citation>
    <scope>NUCLEOTIDE SEQUENCE [LARGE SCALE GENOMIC DNA]</scope>
    <source>
        <strain evidence="2 3">18</strain>
    </source>
</reference>
<dbReference type="GO" id="GO:0006508">
    <property type="term" value="P:proteolysis"/>
    <property type="evidence" value="ECO:0007669"/>
    <property type="project" value="InterPro"/>
</dbReference>
<dbReference type="GO" id="GO:0007165">
    <property type="term" value="P:signal transduction"/>
    <property type="evidence" value="ECO:0007669"/>
    <property type="project" value="TreeGrafter"/>
</dbReference>
<dbReference type="EMBL" id="CP009976">
    <property type="protein sequence ID" value="AIZ41499.1"/>
    <property type="molecule type" value="Genomic_DNA"/>
</dbReference>
<dbReference type="GO" id="GO:0004175">
    <property type="term" value="F:endopeptidase activity"/>
    <property type="evidence" value="ECO:0007669"/>
    <property type="project" value="TreeGrafter"/>
</dbReference>
<name>A0AAU8RCQ5_9FLAO</name>
<dbReference type="GO" id="GO:0030288">
    <property type="term" value="C:outer membrane-bounded periplasmic space"/>
    <property type="evidence" value="ECO:0007669"/>
    <property type="project" value="TreeGrafter"/>
</dbReference>
<evidence type="ECO:0000313" key="2">
    <source>
        <dbReference type="EMBL" id="AIZ41499.1"/>
    </source>
</evidence>
<dbReference type="GO" id="GO:0008236">
    <property type="term" value="F:serine-type peptidase activity"/>
    <property type="evidence" value="ECO:0007669"/>
    <property type="project" value="InterPro"/>
</dbReference>
<sequence>MRYKCLIFLLFLVITSCVSIKSYNRQITKLHTVEELHQDVDHVYAKLKKLHPRLYQFITEEDLDRKFDSLKGTIDAPMASTDFYKKLAPVVSEVRQGHISISPPFPRFTKKERKLRRKDKFEFYDVAFEKVDDAFLIRDNYGLDSTLVGAEVLAVNKEPIDDLVSNYQHVFSSDGYNTTFKDRFVALRFSGFYLRDKGRLDSLELKLRHKDSIFTKMLRTIPKDSSNVKKMPKDSTVKELVLTKQEKKDKKRLDKIRRKDNSKYGFDKSKNQCTRNFRFLEQDSTIAYMKIRGFSNGPYSNFYEESFQKIASAKANTLVLDLRDNTGGRLDEIALLYAYLTDKEHQFIRKGESKTRIPFHKGLISRRSPFLLNVLGVIVAPVTIPLEYTRTHKKNGVLYYKFKTSKENKKPKELHFDGALYVLINGNSFSASSILSTALKGSGRATFVGEETGGHYNGTVAGISKFIQLPNSKVTVSFGMLHIQSPFENQEIGYGIKPDVRIVPNKENRAKNEDPELEWVIKNLKQ</sequence>
<dbReference type="SUPFAM" id="SSF52096">
    <property type="entry name" value="ClpP/crotonase"/>
    <property type="match status" value="1"/>
</dbReference>
<proteinExistence type="predicted"/>
<protein>
    <recommendedName>
        <fullName evidence="1">Tail specific protease domain-containing protein</fullName>
    </recommendedName>
</protein>
<dbReference type="InterPro" id="IPR005151">
    <property type="entry name" value="Tail-specific_protease"/>
</dbReference>
<dbReference type="InterPro" id="IPR029045">
    <property type="entry name" value="ClpP/crotonase-like_dom_sf"/>
</dbReference>
<evidence type="ECO:0000259" key="1">
    <source>
        <dbReference type="SMART" id="SM00245"/>
    </source>
</evidence>
<dbReference type="PANTHER" id="PTHR32060">
    <property type="entry name" value="TAIL-SPECIFIC PROTEASE"/>
    <property type="match status" value="1"/>
</dbReference>